<dbReference type="Gene3D" id="3.40.50.300">
    <property type="entry name" value="P-loop containing nucleotide triphosphate hydrolases"/>
    <property type="match status" value="1"/>
</dbReference>
<dbReference type="InterPro" id="IPR015943">
    <property type="entry name" value="WD40/YVTN_repeat-like_dom_sf"/>
</dbReference>
<dbReference type="InterPro" id="IPR001680">
    <property type="entry name" value="WD40_rpt"/>
</dbReference>
<dbReference type="PROSITE" id="PS50082">
    <property type="entry name" value="WD_REPEATS_2"/>
    <property type="match status" value="1"/>
</dbReference>
<dbReference type="InterPro" id="IPR036526">
    <property type="entry name" value="C-N_Hydrolase_sf"/>
</dbReference>
<dbReference type="InterPro" id="IPR027417">
    <property type="entry name" value="P-loop_NTPase"/>
</dbReference>
<dbReference type="Pfam" id="PF00400">
    <property type="entry name" value="WD40"/>
    <property type="match status" value="1"/>
</dbReference>
<dbReference type="InterPro" id="IPR003010">
    <property type="entry name" value="C-N_Hydrolase"/>
</dbReference>
<feature type="compositionally biased region" description="Basic and acidic residues" evidence="2">
    <location>
        <begin position="643"/>
        <end position="654"/>
    </location>
</feature>
<dbReference type="RefSeq" id="WP_153822525.1">
    <property type="nucleotide sequence ID" value="NZ_WJIE01000008.1"/>
</dbReference>
<dbReference type="InterPro" id="IPR001646">
    <property type="entry name" value="5peptide_repeat"/>
</dbReference>
<evidence type="ECO:0000256" key="1">
    <source>
        <dbReference type="PROSITE-ProRule" id="PRU00221"/>
    </source>
</evidence>
<dbReference type="SUPFAM" id="SSF141571">
    <property type="entry name" value="Pentapeptide repeat-like"/>
    <property type="match status" value="1"/>
</dbReference>
<evidence type="ECO:0000313" key="5">
    <source>
        <dbReference type="Proteomes" id="UP000440224"/>
    </source>
</evidence>
<dbReference type="Proteomes" id="UP000440224">
    <property type="component" value="Unassembled WGS sequence"/>
</dbReference>
<dbReference type="InterPro" id="IPR011047">
    <property type="entry name" value="Quinoprotein_ADH-like_sf"/>
</dbReference>
<sequence>MESAFVRVAVVQLDYHPALFAQFRSPLEDPGGITPFLPVSSDIPPEVRRRFEDLRLRVREAYCAQLLARLDSILQTCRSWEVKIVVLPEYSVPWDILAPLAQTAGPMVVVAGTHRVEREGLHSGVYEDLGCTKDTLPKLGQAVAPVLHAGRILALVPKLHPAAAVHEEIEPGDAWAPVPMPEGFPGPMGVLICLDFLHRESPLYQEHVAKKLSACRFLAVPSWTSAHSIPEFQAKAWEEARRYGRPVLYADHASGGGTAFFVDEERHSELLPYPQKPGCLRPREEGLLVAEIDLGYERPGGSTRYAKTRPVRPEAAATLVYKAWPLTKKYSDWGLALGEILDPESGLELDDALRHIHAHRALLEQVRDAATPTRKERLDRLLEDARYIPSNEVVAQLACELPLHPTVLPMDILRAAHLTATKEVVVRWLAQTPALGAKVAKLLDEASRVRMPTLVEEAQAEVEKEKRLVRGRVDGEPSPADYYGKNLTATNGVSLIIRRRAQDLEPRISERELAQIFPYIKFDPELPRSEHAPDEDGKARFLMGIIRMHAAHSATAFSNLLAAEGDEPVAAVVVQTVWIMHGTSMVRWRRPGVTFKGGKIFLLVRRNQKLWLATYEPTYRILRRRPETNPGDEDEFEDDPEATEERHSARLDEASHDPLREAFEEWGMDIEGFEVVDDEAFGRRFAAILARFQGAREAVRALRERRLSDVDGHFVEPSLAHEHVSYDGSTARRETVIEPARSALAGWLSARPRGMGPELKAAIILGEYGSGKSTLLAEWALELWDAPEGPRPLLVDLAGSSAKSPRAQLLEAARLPDTPENRAALRLVIRSGRFFPVFDGFDEMATRVTASELPQRLTDIFDTAEHDGRIVLSSRDHYFPTEGEMHKALERALTASLGGPTMARRFELRFFSDEQVRALLVAVVEDPDSAEALWERIQATYDLEELCRRPILLAMIIATRNELLGGQVVRRGDLYEACLRRWLRQARGPEPEIFTTEQKRLLAETIAVETWRSGEPGVALETLRRLLHEVFPPHFFDHVPRTAEVLETTGGMFLVRQPADTGDRFRFAHKSFQEYFLASAIVHAAESEPHDLPSVLSVKPLTREVIGFIDEILVGERGLLGSPFVNHVRRWLAGRGTARSQDPSSAADAAANAVRLLVKLARLRGDKGGWIPEKAGLRGVSLVGEDLRSARLVAAKLDGANLCSADLEGANLEGATLRGALLRGARLDSANLRSVLAEETDFTLVTASGATLEGARLDHACLRQSMWVGCRFGGASLKGVDALAWMAPGSEGLEADAGATPADVAWDRIEPAADVPSKEAPARLLSVSFGPDGGRLAMVTHRGDLFVFDVHTQRCLAYLPAALPAQDESNIRWASSADVVVALDPEGAMRAVRLRDLQALQTIGGRFTCIAVDPSGTRVAVSEEDGRIRVVSLSSGEDVAALDSINAPVIEMAFSRNGGSLAVSYASGIGVVWAFAQGGPWTFHADPRGTPLRSMAFHPTDDVLAFSAGDSFLHFLEVSRKRVIRPLLTPELGFERLFFSPSGARIAGVSAGGGTVRVWDVEARQELSRFDLESGPERPAGVTWTHEESKIASFGAAVEIWDHERGVRLSTWRRAPRGAFDLVSWARSSRGIACRGRTRNVAIGDVDGQPLGAACVLSPALEQAPLLIRHEDQLLAGARAAGNRFYLWDAVTGAPIASWPWERYRTPARMILDSSGEMLAVADPFGLTLLRRGDDAPMEGERRRAKTVWTWDWDRVGGDILFVDHDDEWWAWAPGSDARSRGTRLREVWSLRFQPRGRFAAAGHEDGRISFLYGETLEVKSVVRSHEARVWLLEWSPDGSRLASVDEAGVACVWDPGRPHPLVTVTEGAGGALLRTPGGYCEFVDGSADDFRIAFAPLPGSRARLYVPLGGLREALHRPERVTAALAGDLSGDDAEAALAQLGYCRKA</sequence>
<keyword evidence="5" id="KW-1185">Reference proteome</keyword>
<proteinExistence type="predicted"/>
<feature type="repeat" description="WD" evidence="1">
    <location>
        <begin position="1823"/>
        <end position="1855"/>
    </location>
</feature>
<evidence type="ECO:0000259" key="3">
    <source>
        <dbReference type="PROSITE" id="PS50263"/>
    </source>
</evidence>
<gene>
    <name evidence="4" type="ORF">GF068_27920</name>
</gene>
<feature type="region of interest" description="Disordered" evidence="2">
    <location>
        <begin position="623"/>
        <end position="654"/>
    </location>
</feature>
<reference evidence="4 5" key="1">
    <citation type="submission" date="2019-10" db="EMBL/GenBank/DDBJ databases">
        <title>A soil myxobacterium in the family Polyangiaceae.</title>
        <authorList>
            <person name="Li Y."/>
            <person name="Wang J."/>
        </authorList>
    </citation>
    <scope>NUCLEOTIDE SEQUENCE [LARGE SCALE GENOMIC DNA]</scope>
    <source>
        <strain evidence="4 5">DSM 14734</strain>
    </source>
</reference>
<dbReference type="SUPFAM" id="SSF50998">
    <property type="entry name" value="Quinoprotein alcohol dehydrogenase-like"/>
    <property type="match status" value="1"/>
</dbReference>
<evidence type="ECO:0000256" key="2">
    <source>
        <dbReference type="SAM" id="MobiDB-lite"/>
    </source>
</evidence>
<dbReference type="SMART" id="SM00320">
    <property type="entry name" value="WD40"/>
    <property type="match status" value="7"/>
</dbReference>
<protein>
    <recommendedName>
        <fullName evidence="3">CN hydrolase domain-containing protein</fullName>
    </recommendedName>
</protein>
<dbReference type="Pfam" id="PF00805">
    <property type="entry name" value="Pentapeptide"/>
    <property type="match status" value="2"/>
</dbReference>
<keyword evidence="1" id="KW-0853">WD repeat</keyword>
<dbReference type="SUPFAM" id="SSF52540">
    <property type="entry name" value="P-loop containing nucleoside triphosphate hydrolases"/>
    <property type="match status" value="1"/>
</dbReference>
<accession>A0A6N7PZJ1</accession>
<evidence type="ECO:0000313" key="4">
    <source>
        <dbReference type="EMBL" id="MRG95715.1"/>
    </source>
</evidence>
<dbReference type="PROSITE" id="PS50263">
    <property type="entry name" value="CN_HYDROLASE"/>
    <property type="match status" value="1"/>
</dbReference>
<dbReference type="Gene3D" id="3.60.110.10">
    <property type="entry name" value="Carbon-nitrogen hydrolase"/>
    <property type="match status" value="1"/>
</dbReference>
<dbReference type="PANTHER" id="PTHR19879:SF9">
    <property type="entry name" value="TRANSCRIPTION INITIATION FACTOR TFIID SUBUNIT 5"/>
    <property type="match status" value="1"/>
</dbReference>
<dbReference type="Gene3D" id="2.130.10.10">
    <property type="entry name" value="YVTN repeat-like/Quinoprotein amine dehydrogenase"/>
    <property type="match status" value="3"/>
</dbReference>
<dbReference type="OrthoDB" id="5524756at2"/>
<feature type="domain" description="CN hydrolase" evidence="3">
    <location>
        <begin position="39"/>
        <end position="294"/>
    </location>
</feature>
<organism evidence="4 5">
    <name type="scientific">Polyangium spumosum</name>
    <dbReference type="NCBI Taxonomy" id="889282"/>
    <lineage>
        <taxon>Bacteria</taxon>
        <taxon>Pseudomonadati</taxon>
        <taxon>Myxococcota</taxon>
        <taxon>Polyangia</taxon>
        <taxon>Polyangiales</taxon>
        <taxon>Polyangiaceae</taxon>
        <taxon>Polyangium</taxon>
    </lineage>
</organism>
<feature type="compositionally biased region" description="Acidic residues" evidence="2">
    <location>
        <begin position="630"/>
        <end position="642"/>
    </location>
</feature>
<dbReference type="SUPFAM" id="SSF56317">
    <property type="entry name" value="Carbon-nitrogen hydrolase"/>
    <property type="match status" value="1"/>
</dbReference>
<dbReference type="Gene3D" id="2.160.20.80">
    <property type="entry name" value="E3 ubiquitin-protein ligase SopA"/>
    <property type="match status" value="1"/>
</dbReference>
<comment type="caution">
    <text evidence="4">The sequence shown here is derived from an EMBL/GenBank/DDBJ whole genome shotgun (WGS) entry which is preliminary data.</text>
</comment>
<name>A0A6N7PZJ1_9BACT</name>
<dbReference type="EMBL" id="WJIE01000008">
    <property type="protein sequence ID" value="MRG95715.1"/>
    <property type="molecule type" value="Genomic_DNA"/>
</dbReference>
<dbReference type="PANTHER" id="PTHR19879">
    <property type="entry name" value="TRANSCRIPTION INITIATION FACTOR TFIID"/>
    <property type="match status" value="1"/>
</dbReference>